<dbReference type="SUPFAM" id="SSF57716">
    <property type="entry name" value="Glucocorticoid receptor-like (DNA-binding domain)"/>
    <property type="match status" value="1"/>
</dbReference>
<reference evidence="12" key="1">
    <citation type="submission" date="2024-07" db="EMBL/GenBank/DDBJ databases">
        <title>Two chromosome-level genome assemblies of Korean endemic species Abeliophyllum distichum and Forsythia ovata (Oleaceae).</title>
        <authorList>
            <person name="Jang H."/>
        </authorList>
    </citation>
    <scope>NUCLEOTIDE SEQUENCE [LARGE SCALE GENOMIC DNA]</scope>
</reference>
<dbReference type="GO" id="GO:0003677">
    <property type="term" value="F:DNA binding"/>
    <property type="evidence" value="ECO:0007669"/>
    <property type="project" value="UniProtKB-KW"/>
</dbReference>
<dbReference type="InterPro" id="IPR051140">
    <property type="entry name" value="GATA_TF"/>
</dbReference>
<dbReference type="PROSITE" id="PS50114">
    <property type="entry name" value="GATA_ZN_FINGER_2"/>
    <property type="match status" value="1"/>
</dbReference>
<dbReference type="SMART" id="SM00401">
    <property type="entry name" value="ZnF_GATA"/>
    <property type="match status" value="1"/>
</dbReference>
<evidence type="ECO:0000313" key="12">
    <source>
        <dbReference type="Proteomes" id="UP001604277"/>
    </source>
</evidence>
<evidence type="ECO:0000256" key="4">
    <source>
        <dbReference type="ARBA" id="ARBA00022833"/>
    </source>
</evidence>
<dbReference type="CDD" id="cd00202">
    <property type="entry name" value="ZnF_GATA"/>
    <property type="match status" value="1"/>
</dbReference>
<evidence type="ECO:0000256" key="6">
    <source>
        <dbReference type="ARBA" id="ARBA00023125"/>
    </source>
</evidence>
<dbReference type="GO" id="GO:0008270">
    <property type="term" value="F:zinc ion binding"/>
    <property type="evidence" value="ECO:0007669"/>
    <property type="project" value="UniProtKB-KW"/>
</dbReference>
<name>A0ABD1XA73_9LAMI</name>
<keyword evidence="4" id="KW-0862">Zinc</keyword>
<accession>A0ABD1XA73</accession>
<organism evidence="11 12">
    <name type="scientific">Forsythia ovata</name>
    <dbReference type="NCBI Taxonomy" id="205694"/>
    <lineage>
        <taxon>Eukaryota</taxon>
        <taxon>Viridiplantae</taxon>
        <taxon>Streptophyta</taxon>
        <taxon>Embryophyta</taxon>
        <taxon>Tracheophyta</taxon>
        <taxon>Spermatophyta</taxon>
        <taxon>Magnoliopsida</taxon>
        <taxon>eudicotyledons</taxon>
        <taxon>Gunneridae</taxon>
        <taxon>Pentapetalae</taxon>
        <taxon>asterids</taxon>
        <taxon>lamiids</taxon>
        <taxon>Lamiales</taxon>
        <taxon>Oleaceae</taxon>
        <taxon>Forsythieae</taxon>
        <taxon>Forsythia</taxon>
    </lineage>
</organism>
<comment type="caution">
    <text evidence="11">The sequence shown here is derived from an EMBL/GenBank/DDBJ whole genome shotgun (WGS) entry which is preliminary data.</text>
</comment>
<comment type="similarity">
    <text evidence="1">Belongs to the type IV zinc-finger family. Class A subfamily.</text>
</comment>
<evidence type="ECO:0000256" key="5">
    <source>
        <dbReference type="ARBA" id="ARBA00023015"/>
    </source>
</evidence>
<sequence>MVENSNFWDKIVNGVAHDEDFENILSILDFPMESLEEDGFDGDWDASLGPIPSDALIGLPPTPRGKIGNTSRLKSVAPPLEISGTPEQKLLTCCIEDDSSSIILSQNKSGNTQESGALQTQSPISVLESSRSYSAGKRLTLKPDIDIPRRPRSKRPISKRTMTINPLFLMPPISSAVSVSKRTPSSGKNIEAKRKKSLQLSAAMETINKKCTHCEVIKTPQWREGPMGPKTLCNACGVRYRSGRLFPEYRPAASPTFVQSLHSNSHKMVVEMRNKGKQPVRISSYE</sequence>
<evidence type="ECO:0000259" key="10">
    <source>
        <dbReference type="PROSITE" id="PS50114"/>
    </source>
</evidence>
<keyword evidence="12" id="KW-1185">Reference proteome</keyword>
<dbReference type="EMBL" id="JBFOLJ010000001">
    <property type="protein sequence ID" value="KAL2557465.1"/>
    <property type="molecule type" value="Genomic_DNA"/>
</dbReference>
<evidence type="ECO:0000256" key="8">
    <source>
        <dbReference type="ARBA" id="ARBA00023163"/>
    </source>
</evidence>
<evidence type="ECO:0000256" key="7">
    <source>
        <dbReference type="ARBA" id="ARBA00023159"/>
    </source>
</evidence>
<dbReference type="FunFam" id="3.30.50.10:FF:000018">
    <property type="entry name" value="GATA transcription factor"/>
    <property type="match status" value="1"/>
</dbReference>
<proteinExistence type="inferred from homology"/>
<dbReference type="InterPro" id="IPR013088">
    <property type="entry name" value="Znf_NHR/GATA"/>
</dbReference>
<keyword evidence="2" id="KW-0479">Metal-binding</keyword>
<feature type="domain" description="GATA-type" evidence="10">
    <location>
        <begin position="205"/>
        <end position="241"/>
    </location>
</feature>
<keyword evidence="3 9" id="KW-0863">Zinc-finger</keyword>
<evidence type="ECO:0000256" key="9">
    <source>
        <dbReference type="PROSITE-ProRule" id="PRU00094"/>
    </source>
</evidence>
<evidence type="ECO:0000256" key="2">
    <source>
        <dbReference type="ARBA" id="ARBA00022723"/>
    </source>
</evidence>
<evidence type="ECO:0000256" key="3">
    <source>
        <dbReference type="ARBA" id="ARBA00022771"/>
    </source>
</evidence>
<keyword evidence="6" id="KW-0238">DNA-binding</keyword>
<dbReference type="PROSITE" id="PS00344">
    <property type="entry name" value="GATA_ZN_FINGER_1"/>
    <property type="match status" value="1"/>
</dbReference>
<evidence type="ECO:0000313" key="11">
    <source>
        <dbReference type="EMBL" id="KAL2557465.1"/>
    </source>
</evidence>
<dbReference type="Gene3D" id="3.30.50.10">
    <property type="entry name" value="Erythroid Transcription Factor GATA-1, subunit A"/>
    <property type="match status" value="1"/>
</dbReference>
<dbReference type="Proteomes" id="UP001604277">
    <property type="component" value="Unassembled WGS sequence"/>
</dbReference>
<gene>
    <name evidence="11" type="ORF">Fot_02204</name>
</gene>
<keyword evidence="8" id="KW-0804">Transcription</keyword>
<keyword evidence="5" id="KW-0805">Transcription regulation</keyword>
<dbReference type="PANTHER" id="PTHR45658">
    <property type="entry name" value="GATA TRANSCRIPTION FACTOR"/>
    <property type="match status" value="1"/>
</dbReference>
<dbReference type="AlphaFoldDB" id="A0ABD1XA73"/>
<dbReference type="InterPro" id="IPR000679">
    <property type="entry name" value="Znf_GATA"/>
</dbReference>
<protein>
    <submittedName>
        <fullName evidence="11">GATA transcription factor 11</fullName>
    </submittedName>
</protein>
<dbReference type="PANTHER" id="PTHR45658:SF134">
    <property type="entry name" value="GATA TYPE ZINC FINGER TRANSCRIPTION FACTOR FAMILY PROTEIN"/>
    <property type="match status" value="1"/>
</dbReference>
<evidence type="ECO:0000256" key="1">
    <source>
        <dbReference type="ARBA" id="ARBA00005694"/>
    </source>
</evidence>
<keyword evidence="7" id="KW-0010">Activator</keyword>
<dbReference type="Pfam" id="PF00320">
    <property type="entry name" value="GATA"/>
    <property type="match status" value="1"/>
</dbReference>